<accession>A0A9D1K3L4</accession>
<dbReference type="InterPro" id="IPR020843">
    <property type="entry name" value="ER"/>
</dbReference>
<comment type="caution">
    <text evidence="6">The sequence shown here is derived from an EMBL/GenBank/DDBJ whole genome shotgun (WGS) entry which is preliminary data.</text>
</comment>
<dbReference type="Proteomes" id="UP000824141">
    <property type="component" value="Unassembled WGS sequence"/>
</dbReference>
<dbReference type="SUPFAM" id="SSF51735">
    <property type="entry name" value="NAD(P)-binding Rossmann-fold domains"/>
    <property type="match status" value="1"/>
</dbReference>
<dbReference type="Gene3D" id="3.40.50.720">
    <property type="entry name" value="NAD(P)-binding Rossmann-like Domain"/>
    <property type="match status" value="1"/>
</dbReference>
<evidence type="ECO:0000256" key="1">
    <source>
        <dbReference type="ARBA" id="ARBA00022723"/>
    </source>
</evidence>
<dbReference type="GO" id="GO:0008270">
    <property type="term" value="F:zinc ion binding"/>
    <property type="evidence" value="ECO:0007669"/>
    <property type="project" value="InterPro"/>
</dbReference>
<dbReference type="InterPro" id="IPR002328">
    <property type="entry name" value="ADH_Zn_CS"/>
</dbReference>
<dbReference type="Pfam" id="PF08240">
    <property type="entry name" value="ADH_N"/>
    <property type="match status" value="1"/>
</dbReference>
<dbReference type="PANTHER" id="PTHR43401">
    <property type="entry name" value="L-THREONINE 3-DEHYDROGENASE"/>
    <property type="match status" value="1"/>
</dbReference>
<feature type="domain" description="Enoyl reductase (ER)" evidence="5">
    <location>
        <begin position="4"/>
        <end position="339"/>
    </location>
</feature>
<dbReference type="InterPro" id="IPR011032">
    <property type="entry name" value="GroES-like_sf"/>
</dbReference>
<reference evidence="6" key="1">
    <citation type="submission" date="2020-10" db="EMBL/GenBank/DDBJ databases">
        <authorList>
            <person name="Gilroy R."/>
        </authorList>
    </citation>
    <scope>NUCLEOTIDE SEQUENCE</scope>
    <source>
        <strain evidence="6">6086</strain>
    </source>
</reference>
<proteinExistence type="inferred from homology"/>
<evidence type="ECO:0000256" key="2">
    <source>
        <dbReference type="ARBA" id="ARBA00022833"/>
    </source>
</evidence>
<dbReference type="SMART" id="SM00829">
    <property type="entry name" value="PKS_ER"/>
    <property type="match status" value="1"/>
</dbReference>
<dbReference type="Gene3D" id="3.90.180.10">
    <property type="entry name" value="Medium-chain alcohol dehydrogenases, catalytic domain"/>
    <property type="match status" value="1"/>
</dbReference>
<comment type="similarity">
    <text evidence="4">Belongs to the zinc-containing alcohol dehydrogenase family.</text>
</comment>
<dbReference type="Pfam" id="PF00107">
    <property type="entry name" value="ADH_zinc_N"/>
    <property type="match status" value="1"/>
</dbReference>
<dbReference type="PANTHER" id="PTHR43401:SF2">
    <property type="entry name" value="L-THREONINE 3-DEHYDROGENASE"/>
    <property type="match status" value="1"/>
</dbReference>
<evidence type="ECO:0000313" key="7">
    <source>
        <dbReference type="Proteomes" id="UP000824141"/>
    </source>
</evidence>
<reference evidence="6" key="2">
    <citation type="journal article" date="2021" name="PeerJ">
        <title>Extensive microbial diversity within the chicken gut microbiome revealed by metagenomics and culture.</title>
        <authorList>
            <person name="Gilroy R."/>
            <person name="Ravi A."/>
            <person name="Getino M."/>
            <person name="Pursley I."/>
            <person name="Horton D.L."/>
            <person name="Alikhan N.F."/>
            <person name="Baker D."/>
            <person name="Gharbi K."/>
            <person name="Hall N."/>
            <person name="Watson M."/>
            <person name="Adriaenssens E.M."/>
            <person name="Foster-Nyarko E."/>
            <person name="Jarju S."/>
            <person name="Secka A."/>
            <person name="Antonio M."/>
            <person name="Oren A."/>
            <person name="Chaudhuri R.R."/>
            <person name="La Ragione R."/>
            <person name="Hildebrand F."/>
            <person name="Pallen M.J."/>
        </authorList>
    </citation>
    <scope>NUCLEOTIDE SEQUENCE</scope>
    <source>
        <strain evidence="6">6086</strain>
    </source>
</reference>
<dbReference type="InterPro" id="IPR050129">
    <property type="entry name" value="Zn_alcohol_dh"/>
</dbReference>
<evidence type="ECO:0000256" key="4">
    <source>
        <dbReference type="RuleBase" id="RU361277"/>
    </source>
</evidence>
<evidence type="ECO:0000256" key="3">
    <source>
        <dbReference type="ARBA" id="ARBA00023002"/>
    </source>
</evidence>
<keyword evidence="3" id="KW-0560">Oxidoreductase</keyword>
<keyword evidence="2 4" id="KW-0862">Zinc</keyword>
<organism evidence="6 7">
    <name type="scientific">Candidatus Caccousia stercoris</name>
    <dbReference type="NCBI Taxonomy" id="2840723"/>
    <lineage>
        <taxon>Bacteria</taxon>
        <taxon>Bacillati</taxon>
        <taxon>Bacillota</taxon>
        <taxon>Clostridia</taxon>
        <taxon>Eubacteriales</taxon>
        <taxon>Oscillospiraceae</taxon>
        <taxon>Oscillospiraceae incertae sedis</taxon>
        <taxon>Candidatus Caccousia</taxon>
    </lineage>
</organism>
<dbReference type="AlphaFoldDB" id="A0A9D1K3L4"/>
<comment type="cofactor">
    <cofactor evidence="4">
        <name>Zn(2+)</name>
        <dbReference type="ChEBI" id="CHEBI:29105"/>
    </cofactor>
</comment>
<protein>
    <submittedName>
        <fullName evidence="6">Alcohol dehydrogenase catalytic domain-containing protein</fullName>
    </submittedName>
</protein>
<dbReference type="EMBL" id="DVJM01000170">
    <property type="protein sequence ID" value="HIS79298.1"/>
    <property type="molecule type" value="Genomic_DNA"/>
</dbReference>
<sequence length="344" mass="37399">MKAAVWKDYHVVEVQEVPDPQISEHEVLIKVWAAGVCATDLEVISGRFIYGAPPHVLGHEIAGEIVQTGSAVTTRRVGERVVVETSVGCGHCEFCRRGDRHLCPEMTEIGFTPHWGGYAQYVKAPAENLFVIPDNISYDEAGILESTVCPVGGLMRLGVHFGETVLVYGVGPAGIAFIQGAKAMGAGRVIAVARSEERLRRAAGFGADYLICSKTEDVRAKVLEYTDGKGADLVCEAAGSPETILSACACARRSGRIILYGIPDRDKPLTLPYTDIIMNQLEMYGVVGNPHVWEPLLQLASSGRFNLRDMVTAAFPLDRIGDAMRLMEDSVHKPIKVVVHPWES</sequence>
<name>A0A9D1K3L4_9FIRM</name>
<gene>
    <name evidence="6" type="ORF">IAD03_08005</name>
</gene>
<dbReference type="GO" id="GO:0016491">
    <property type="term" value="F:oxidoreductase activity"/>
    <property type="evidence" value="ECO:0007669"/>
    <property type="project" value="UniProtKB-KW"/>
</dbReference>
<evidence type="ECO:0000313" key="6">
    <source>
        <dbReference type="EMBL" id="HIS79298.1"/>
    </source>
</evidence>
<dbReference type="PROSITE" id="PS00059">
    <property type="entry name" value="ADH_ZINC"/>
    <property type="match status" value="1"/>
</dbReference>
<evidence type="ECO:0000259" key="5">
    <source>
        <dbReference type="SMART" id="SM00829"/>
    </source>
</evidence>
<dbReference type="InterPro" id="IPR036291">
    <property type="entry name" value="NAD(P)-bd_dom_sf"/>
</dbReference>
<dbReference type="InterPro" id="IPR013154">
    <property type="entry name" value="ADH-like_N"/>
</dbReference>
<keyword evidence="1 4" id="KW-0479">Metal-binding</keyword>
<dbReference type="InterPro" id="IPR013149">
    <property type="entry name" value="ADH-like_C"/>
</dbReference>
<dbReference type="SUPFAM" id="SSF50129">
    <property type="entry name" value="GroES-like"/>
    <property type="match status" value="1"/>
</dbReference>